<gene>
    <name evidence="2" type="ORF">Slati_2122800</name>
</gene>
<organism evidence="2">
    <name type="scientific">Sesamum latifolium</name>
    <dbReference type="NCBI Taxonomy" id="2727402"/>
    <lineage>
        <taxon>Eukaryota</taxon>
        <taxon>Viridiplantae</taxon>
        <taxon>Streptophyta</taxon>
        <taxon>Embryophyta</taxon>
        <taxon>Tracheophyta</taxon>
        <taxon>Spermatophyta</taxon>
        <taxon>Magnoliopsida</taxon>
        <taxon>eudicotyledons</taxon>
        <taxon>Gunneridae</taxon>
        <taxon>Pentapetalae</taxon>
        <taxon>asterids</taxon>
        <taxon>lamiids</taxon>
        <taxon>Lamiales</taxon>
        <taxon>Pedaliaceae</taxon>
        <taxon>Sesamum</taxon>
    </lineage>
</organism>
<dbReference type="CDD" id="cd01650">
    <property type="entry name" value="RT_nLTR_like"/>
    <property type="match status" value="1"/>
</dbReference>
<dbReference type="InterPro" id="IPR052343">
    <property type="entry name" value="Retrotransposon-Effector_Assoc"/>
</dbReference>
<comment type="caution">
    <text evidence="2">The sequence shown here is derived from an EMBL/GenBank/DDBJ whole genome shotgun (WGS) entry which is preliminary data.</text>
</comment>
<feature type="domain" description="Reverse transcriptase" evidence="1">
    <location>
        <begin position="194"/>
        <end position="337"/>
    </location>
</feature>
<evidence type="ECO:0000259" key="1">
    <source>
        <dbReference type="Pfam" id="PF00078"/>
    </source>
</evidence>
<dbReference type="PANTHER" id="PTHR46890:SF48">
    <property type="entry name" value="RNA-DIRECTED DNA POLYMERASE"/>
    <property type="match status" value="1"/>
</dbReference>
<accession>A0AAW2WTG4</accession>
<name>A0AAW2WTG4_9LAMI</name>
<dbReference type="AlphaFoldDB" id="A0AAW2WTG4"/>
<sequence>MRASVVTKEVKKRELQAKSELTKLITQEEIFWKQRSKDLWLKEGDRNTYFFHAKASHRYQINSIRKLQHRDGMWAESGEEVRQCILDYFGRVFTSTRPLLDDIKRGTEHLPNVVDTAMAEDLQRPFMEIEVTTTLFSMSPLKSPGPDGMPPHFFQKFWHIVKPDILACVLNFLNHHVLPIGFNDTNIVLIPKCKQPRSLSQYTPISLCNVVYKIASKSIANRLKPWLDRIISPAQSAFVPGRLITDNVLLAFETNHFLNVHSKGRKCFMNLKLDISKAYDRVEWPFLWRVLGKLGFPCEFIELIMLCVSSVPYSFVLSGSQFGSLTPQRGLRQGDPYPFTCFFVVQNPLAPCFGGGREG</sequence>
<protein>
    <submittedName>
        <fullName evidence="2">LINE-1 retrotransposable element O protein</fullName>
    </submittedName>
</protein>
<reference evidence="2" key="2">
    <citation type="journal article" date="2024" name="Plant">
        <title>Genomic evolution and insights into agronomic trait innovations of Sesamum species.</title>
        <authorList>
            <person name="Miao H."/>
            <person name="Wang L."/>
            <person name="Qu L."/>
            <person name="Liu H."/>
            <person name="Sun Y."/>
            <person name="Le M."/>
            <person name="Wang Q."/>
            <person name="Wei S."/>
            <person name="Zheng Y."/>
            <person name="Lin W."/>
            <person name="Duan Y."/>
            <person name="Cao H."/>
            <person name="Xiong S."/>
            <person name="Wang X."/>
            <person name="Wei L."/>
            <person name="Li C."/>
            <person name="Ma Q."/>
            <person name="Ju M."/>
            <person name="Zhao R."/>
            <person name="Li G."/>
            <person name="Mu C."/>
            <person name="Tian Q."/>
            <person name="Mei H."/>
            <person name="Zhang T."/>
            <person name="Gao T."/>
            <person name="Zhang H."/>
        </authorList>
    </citation>
    <scope>NUCLEOTIDE SEQUENCE</scope>
    <source>
        <strain evidence="2">KEN1</strain>
    </source>
</reference>
<dbReference type="InterPro" id="IPR000477">
    <property type="entry name" value="RT_dom"/>
</dbReference>
<evidence type="ECO:0000313" key="2">
    <source>
        <dbReference type="EMBL" id="KAL0444001.1"/>
    </source>
</evidence>
<dbReference type="PANTHER" id="PTHR46890">
    <property type="entry name" value="NON-LTR RETROLELEMENT REVERSE TRANSCRIPTASE-LIKE PROTEIN-RELATED"/>
    <property type="match status" value="1"/>
</dbReference>
<reference evidence="2" key="1">
    <citation type="submission" date="2020-06" db="EMBL/GenBank/DDBJ databases">
        <authorList>
            <person name="Li T."/>
            <person name="Hu X."/>
            <person name="Zhang T."/>
            <person name="Song X."/>
            <person name="Zhang H."/>
            <person name="Dai N."/>
            <person name="Sheng W."/>
            <person name="Hou X."/>
            <person name="Wei L."/>
        </authorList>
    </citation>
    <scope>NUCLEOTIDE SEQUENCE</scope>
    <source>
        <strain evidence="2">KEN1</strain>
        <tissue evidence="2">Leaf</tissue>
    </source>
</reference>
<dbReference type="Pfam" id="PF00078">
    <property type="entry name" value="RVT_1"/>
    <property type="match status" value="1"/>
</dbReference>
<dbReference type="EMBL" id="JACGWN010000007">
    <property type="protein sequence ID" value="KAL0444001.1"/>
    <property type="molecule type" value="Genomic_DNA"/>
</dbReference>
<proteinExistence type="predicted"/>